<gene>
    <name evidence="1" type="ORF">GTP44_16540</name>
</gene>
<dbReference type="Proteomes" id="UP000474565">
    <property type="component" value="Unassembled WGS sequence"/>
</dbReference>
<organism evidence="1 2">
    <name type="scientific">Duganella lactea</name>
    <dbReference type="NCBI Taxonomy" id="2692173"/>
    <lineage>
        <taxon>Bacteria</taxon>
        <taxon>Pseudomonadati</taxon>
        <taxon>Pseudomonadota</taxon>
        <taxon>Betaproteobacteria</taxon>
        <taxon>Burkholderiales</taxon>
        <taxon>Oxalobacteraceae</taxon>
        <taxon>Telluria group</taxon>
        <taxon>Duganella</taxon>
    </lineage>
</organism>
<dbReference type="Pfam" id="PF08713">
    <property type="entry name" value="DNA_alkylation"/>
    <property type="match status" value="1"/>
</dbReference>
<dbReference type="Gene3D" id="1.25.40.290">
    <property type="entry name" value="ARM repeat domains"/>
    <property type="match status" value="1"/>
</dbReference>
<evidence type="ECO:0000313" key="2">
    <source>
        <dbReference type="Proteomes" id="UP000474565"/>
    </source>
</evidence>
<dbReference type="InterPro" id="IPR014825">
    <property type="entry name" value="DNA_alkylation"/>
</dbReference>
<dbReference type="Gene3D" id="1.20.1660.10">
    <property type="entry name" value="Hypothetical protein (EF3068)"/>
    <property type="match status" value="1"/>
</dbReference>
<accession>A0A6L8MNV0</accession>
<reference evidence="1 2" key="1">
    <citation type="submission" date="2019-12" db="EMBL/GenBank/DDBJ databases">
        <title>Novel species isolated from a subtropical stream in China.</title>
        <authorList>
            <person name="Lu H."/>
        </authorList>
    </citation>
    <scope>NUCLEOTIDE SEQUENCE [LARGE SCALE GENOMIC DNA]</scope>
    <source>
        <strain evidence="1 2">FT50W</strain>
    </source>
</reference>
<dbReference type="EMBL" id="WWCP01000020">
    <property type="protein sequence ID" value="MYM83556.1"/>
    <property type="molecule type" value="Genomic_DNA"/>
</dbReference>
<proteinExistence type="predicted"/>
<name>A0A6L8MNV0_9BURK</name>
<protein>
    <submittedName>
        <fullName evidence="1">DNA alkylation repair protein</fullName>
    </submittedName>
</protein>
<dbReference type="InterPro" id="IPR016024">
    <property type="entry name" value="ARM-type_fold"/>
</dbReference>
<evidence type="ECO:0000313" key="1">
    <source>
        <dbReference type="EMBL" id="MYM83556.1"/>
    </source>
</evidence>
<dbReference type="AlphaFoldDB" id="A0A6L8MNV0"/>
<dbReference type="PANTHER" id="PTHR34070:SF1">
    <property type="entry name" value="DNA ALKYLATION REPAIR PROTEIN"/>
    <property type="match status" value="1"/>
</dbReference>
<dbReference type="SUPFAM" id="SSF48371">
    <property type="entry name" value="ARM repeat"/>
    <property type="match status" value="1"/>
</dbReference>
<sequence>MPVSSTDTAFLSRLTSALAAAANAERAPAMRAYLREQFDCLGVATPERRAAGRPLLSELKDAGAEKLIEHAHALWRLPEREYQHVALDMLAMYWEKLNSAHIPALLELAQIKSWWDTVDGLSGIIGDILRYQHHYMDNALRDNNMWVRRIALLHQLGWCDKTDEQRLLNYCLTLAGEKEFFIQKAIGWALRDYARYAPDAVRIFTREQKERLAPLSFREANKHLAPD</sequence>
<dbReference type="CDD" id="cd07064">
    <property type="entry name" value="AlkD_like_1"/>
    <property type="match status" value="1"/>
</dbReference>
<dbReference type="PANTHER" id="PTHR34070">
    <property type="entry name" value="ARMADILLO-TYPE FOLD"/>
    <property type="match status" value="1"/>
</dbReference>
<comment type="caution">
    <text evidence="1">The sequence shown here is derived from an EMBL/GenBank/DDBJ whole genome shotgun (WGS) entry which is preliminary data.</text>
</comment>